<reference evidence="1" key="1">
    <citation type="journal article" date="2014" name="Front. Microbiol.">
        <title>High frequency of phylogenetically diverse reductive dehalogenase-homologous genes in deep subseafloor sedimentary metagenomes.</title>
        <authorList>
            <person name="Kawai M."/>
            <person name="Futagami T."/>
            <person name="Toyoda A."/>
            <person name="Takaki Y."/>
            <person name="Nishi S."/>
            <person name="Hori S."/>
            <person name="Arai W."/>
            <person name="Tsubouchi T."/>
            <person name="Morono Y."/>
            <person name="Uchiyama I."/>
            <person name="Ito T."/>
            <person name="Fujiyama A."/>
            <person name="Inagaki F."/>
            <person name="Takami H."/>
        </authorList>
    </citation>
    <scope>NUCLEOTIDE SEQUENCE</scope>
    <source>
        <strain evidence="1">Expedition CK06-06</strain>
    </source>
</reference>
<dbReference type="Gene3D" id="1.25.40.10">
    <property type="entry name" value="Tetratricopeptide repeat domain"/>
    <property type="match status" value="1"/>
</dbReference>
<dbReference type="EMBL" id="BARU01033342">
    <property type="protein sequence ID" value="GAH66343.1"/>
    <property type="molecule type" value="Genomic_DNA"/>
</dbReference>
<proteinExistence type="predicted"/>
<dbReference type="SUPFAM" id="SSF48452">
    <property type="entry name" value="TPR-like"/>
    <property type="match status" value="1"/>
</dbReference>
<accession>X1J993</accession>
<gene>
    <name evidence="1" type="ORF">S03H2_52488</name>
</gene>
<sequence>AIFSLLWTVRSDVLPIFFPPKMTGLWNVAVARFDVQGEENISRAQANLMSDVFYGSFKDEMDELSKETGISIEVLNPEATGVIKGKSAYERAAKAGAKASKLNAHIVIYGTVTRQGQIIKFLPEFYLDQSNLYEVEELVGQHTLGDPITIQSAGQENLNQLNLNRELGRRSKVLALVTKGLNLYLGQAYDDALELFKEANQDKYWKNSTGREVLYLFAGNAASKSSLQDEAEEAYRSAIEIDDGYGRGYVGLGHVYFQ</sequence>
<feature type="non-terminal residue" evidence="1">
    <location>
        <position position="1"/>
    </location>
</feature>
<evidence type="ECO:0000313" key="1">
    <source>
        <dbReference type="EMBL" id="GAH66343.1"/>
    </source>
</evidence>
<dbReference type="AlphaFoldDB" id="X1J993"/>
<protein>
    <submittedName>
        <fullName evidence="1">Uncharacterized protein</fullName>
    </submittedName>
</protein>
<name>X1J993_9ZZZZ</name>
<comment type="caution">
    <text evidence="1">The sequence shown here is derived from an EMBL/GenBank/DDBJ whole genome shotgun (WGS) entry which is preliminary data.</text>
</comment>
<organism evidence="1">
    <name type="scientific">marine sediment metagenome</name>
    <dbReference type="NCBI Taxonomy" id="412755"/>
    <lineage>
        <taxon>unclassified sequences</taxon>
        <taxon>metagenomes</taxon>
        <taxon>ecological metagenomes</taxon>
    </lineage>
</organism>
<feature type="non-terminal residue" evidence="1">
    <location>
        <position position="258"/>
    </location>
</feature>
<dbReference type="InterPro" id="IPR011990">
    <property type="entry name" value="TPR-like_helical_dom_sf"/>
</dbReference>